<evidence type="ECO:0000256" key="1">
    <source>
        <dbReference type="ARBA" id="ARBA00022741"/>
    </source>
</evidence>
<proteinExistence type="inferred from homology"/>
<evidence type="ECO:0000256" key="2">
    <source>
        <dbReference type="ARBA" id="ARBA00022840"/>
    </source>
</evidence>
<keyword evidence="4" id="KW-0418">Kinase</keyword>
<dbReference type="GO" id="GO:0005737">
    <property type="term" value="C:cytoplasm"/>
    <property type="evidence" value="ECO:0007669"/>
    <property type="project" value="TreeGrafter"/>
</dbReference>
<evidence type="ECO:0000313" key="7">
    <source>
        <dbReference type="Proteomes" id="UP001165120"/>
    </source>
</evidence>
<evidence type="ECO:0000256" key="4">
    <source>
        <dbReference type="RuleBase" id="RU000304"/>
    </source>
</evidence>
<comment type="similarity">
    <text evidence="4">Belongs to the protein kinase superfamily.</text>
</comment>
<feature type="binding site" evidence="3">
    <location>
        <position position="51"/>
    </location>
    <ligand>
        <name>ATP</name>
        <dbReference type="ChEBI" id="CHEBI:30616"/>
    </ligand>
</feature>
<dbReference type="InterPro" id="IPR017441">
    <property type="entry name" value="Protein_kinase_ATP_BS"/>
</dbReference>
<evidence type="ECO:0000259" key="5">
    <source>
        <dbReference type="PROSITE" id="PS50011"/>
    </source>
</evidence>
<gene>
    <name evidence="6" type="ORF">Cboi02_000248400</name>
</gene>
<keyword evidence="7" id="KW-1185">Reference proteome</keyword>
<dbReference type="Proteomes" id="UP001165120">
    <property type="component" value="Unassembled WGS sequence"/>
</dbReference>
<organism evidence="6 7">
    <name type="scientific">Candida boidinii</name>
    <name type="common">Yeast</name>
    <dbReference type="NCBI Taxonomy" id="5477"/>
    <lineage>
        <taxon>Eukaryota</taxon>
        <taxon>Fungi</taxon>
        <taxon>Dikarya</taxon>
        <taxon>Ascomycota</taxon>
        <taxon>Saccharomycotina</taxon>
        <taxon>Pichiomycetes</taxon>
        <taxon>Pichiales</taxon>
        <taxon>Pichiaceae</taxon>
        <taxon>Ogataea</taxon>
        <taxon>Ogataea/Candida clade</taxon>
    </lineage>
</organism>
<sequence>MNNEINSHFKVPKKYGKFIKKLGEGISSEINLYESNSSNSSNNLNNKYAIKQFKNDYKLDNETDKEYYLKIYKEFKIVKDNQDKNENIVKILEIFKIRKFNTKTINIVFEYLPMSLIDVINNEKFREFPSNDLKKCYIKQLINGVNYLHLNKIAHRDLKLENICVNNQGILKIIDFGSSIQYDKSIKFEEMYSYGLIGSICLISPESYNSIKYNSIKSDLWSLGIIIYYILFTRYPNWKTANFKTDDKFNEFFNDKSQDRFDEIIGCDSEFSSEEEGEGKGRDAMEIKDEVIKVLLNIDPIKRSDLKDIVKLGVVEKMKYCSSGSVTCGNVHVLEQH</sequence>
<dbReference type="PROSITE" id="PS00108">
    <property type="entry name" value="PROTEIN_KINASE_ST"/>
    <property type="match status" value="1"/>
</dbReference>
<feature type="domain" description="Protein kinase" evidence="5">
    <location>
        <begin position="16"/>
        <end position="315"/>
    </location>
</feature>
<dbReference type="GO" id="GO:0005524">
    <property type="term" value="F:ATP binding"/>
    <property type="evidence" value="ECO:0007669"/>
    <property type="project" value="UniProtKB-UniRule"/>
</dbReference>
<dbReference type="PANTHER" id="PTHR44167">
    <property type="entry name" value="OVARIAN-SPECIFIC SERINE/THREONINE-PROTEIN KINASE LOK-RELATED"/>
    <property type="match status" value="1"/>
</dbReference>
<accession>A0A9W6SXX5</accession>
<dbReference type="GO" id="GO:0044773">
    <property type="term" value="P:mitotic DNA damage checkpoint signaling"/>
    <property type="evidence" value="ECO:0007669"/>
    <property type="project" value="TreeGrafter"/>
</dbReference>
<dbReference type="AlphaFoldDB" id="A0A9W6SXX5"/>
<dbReference type="InterPro" id="IPR011009">
    <property type="entry name" value="Kinase-like_dom_sf"/>
</dbReference>
<dbReference type="GO" id="GO:0030447">
    <property type="term" value="P:filamentous growth"/>
    <property type="evidence" value="ECO:0007669"/>
    <property type="project" value="UniProtKB-ARBA"/>
</dbReference>
<comment type="caution">
    <text evidence="6">The sequence shown here is derived from an EMBL/GenBank/DDBJ whole genome shotgun (WGS) entry which is preliminary data.</text>
</comment>
<dbReference type="SMART" id="SM00220">
    <property type="entry name" value="S_TKc"/>
    <property type="match status" value="1"/>
</dbReference>
<dbReference type="Gene3D" id="3.30.200.20">
    <property type="entry name" value="Phosphorylase Kinase, domain 1"/>
    <property type="match status" value="1"/>
</dbReference>
<dbReference type="InterPro" id="IPR000719">
    <property type="entry name" value="Prot_kinase_dom"/>
</dbReference>
<dbReference type="GO" id="GO:0004674">
    <property type="term" value="F:protein serine/threonine kinase activity"/>
    <property type="evidence" value="ECO:0007669"/>
    <property type="project" value="UniProtKB-KW"/>
</dbReference>
<dbReference type="PROSITE" id="PS00107">
    <property type="entry name" value="PROTEIN_KINASE_ATP"/>
    <property type="match status" value="1"/>
</dbReference>
<keyword evidence="4" id="KW-0808">Transferase</keyword>
<dbReference type="InterPro" id="IPR008271">
    <property type="entry name" value="Ser/Thr_kinase_AS"/>
</dbReference>
<evidence type="ECO:0000256" key="3">
    <source>
        <dbReference type="PROSITE-ProRule" id="PRU10141"/>
    </source>
</evidence>
<keyword evidence="4" id="KW-0723">Serine/threonine-protein kinase</keyword>
<keyword evidence="2 3" id="KW-0067">ATP-binding</keyword>
<dbReference type="Pfam" id="PF00069">
    <property type="entry name" value="Pkinase"/>
    <property type="match status" value="1"/>
</dbReference>
<name>A0A9W6SXX5_CANBO</name>
<protein>
    <submittedName>
        <fullName evidence="6">Unnamed protein product</fullName>
    </submittedName>
</protein>
<dbReference type="PROSITE" id="PS50011">
    <property type="entry name" value="PROTEIN_KINASE_DOM"/>
    <property type="match status" value="1"/>
</dbReference>
<reference evidence="6" key="1">
    <citation type="submission" date="2023-04" db="EMBL/GenBank/DDBJ databases">
        <title>Candida boidinii NBRC 10035.</title>
        <authorList>
            <person name="Ichikawa N."/>
            <person name="Sato H."/>
            <person name="Tonouchi N."/>
        </authorList>
    </citation>
    <scope>NUCLEOTIDE SEQUENCE</scope>
    <source>
        <strain evidence="6">NBRC 10035</strain>
    </source>
</reference>
<keyword evidence="1 3" id="KW-0547">Nucleotide-binding</keyword>
<dbReference type="GO" id="GO:0005634">
    <property type="term" value="C:nucleus"/>
    <property type="evidence" value="ECO:0007669"/>
    <property type="project" value="TreeGrafter"/>
</dbReference>
<dbReference type="Gene3D" id="1.10.510.10">
    <property type="entry name" value="Transferase(Phosphotransferase) domain 1"/>
    <property type="match status" value="1"/>
</dbReference>
<evidence type="ECO:0000313" key="6">
    <source>
        <dbReference type="EMBL" id="GME69670.1"/>
    </source>
</evidence>
<dbReference type="EMBL" id="BSXN01000744">
    <property type="protein sequence ID" value="GME69670.1"/>
    <property type="molecule type" value="Genomic_DNA"/>
</dbReference>
<dbReference type="PANTHER" id="PTHR44167:SF24">
    <property type="entry name" value="SERINE_THREONINE-PROTEIN KINASE CHK2"/>
    <property type="match status" value="1"/>
</dbReference>
<dbReference type="SUPFAM" id="SSF56112">
    <property type="entry name" value="Protein kinase-like (PK-like)"/>
    <property type="match status" value="1"/>
</dbReference>